<evidence type="ECO:0000313" key="2">
    <source>
        <dbReference type="EMBL" id="MDF0599196.1"/>
    </source>
</evidence>
<evidence type="ECO:0000313" key="3">
    <source>
        <dbReference type="Proteomes" id="UP001220964"/>
    </source>
</evidence>
<organism evidence="2 3">
    <name type="scientific">Psychromarinibacter sediminicola</name>
    <dbReference type="NCBI Taxonomy" id="3033385"/>
    <lineage>
        <taxon>Bacteria</taxon>
        <taxon>Pseudomonadati</taxon>
        <taxon>Pseudomonadota</taxon>
        <taxon>Alphaproteobacteria</taxon>
        <taxon>Rhodobacterales</taxon>
        <taxon>Paracoccaceae</taxon>
        <taxon>Psychromarinibacter</taxon>
    </lineage>
</organism>
<keyword evidence="3" id="KW-1185">Reference proteome</keyword>
<dbReference type="AlphaFoldDB" id="A0AAE3NMX2"/>
<dbReference type="EMBL" id="JARGYC010000001">
    <property type="protein sequence ID" value="MDF0599196.1"/>
    <property type="molecule type" value="Genomic_DNA"/>
</dbReference>
<name>A0AAE3NMX2_9RHOB</name>
<protein>
    <submittedName>
        <fullName evidence="2">DUF2155 domain-containing protein</fullName>
    </submittedName>
</protein>
<evidence type="ECO:0000256" key="1">
    <source>
        <dbReference type="SAM" id="SignalP"/>
    </source>
</evidence>
<dbReference type="Pfam" id="PF09923">
    <property type="entry name" value="DUF2155"/>
    <property type="match status" value="1"/>
</dbReference>
<dbReference type="Proteomes" id="UP001220964">
    <property type="component" value="Unassembled WGS sequence"/>
</dbReference>
<comment type="caution">
    <text evidence="2">The sequence shown here is derived from an EMBL/GenBank/DDBJ whole genome shotgun (WGS) entry which is preliminary data.</text>
</comment>
<accession>A0AAE3NMX2</accession>
<dbReference type="InterPro" id="IPR019225">
    <property type="entry name" value="DUF2155"/>
</dbReference>
<gene>
    <name evidence="2" type="ORF">P1J78_00495</name>
</gene>
<proteinExistence type="predicted"/>
<feature type="chain" id="PRO_5042151470" evidence="1">
    <location>
        <begin position="19"/>
        <end position="172"/>
    </location>
</feature>
<feature type="signal peptide" evidence="1">
    <location>
        <begin position="1"/>
        <end position="18"/>
    </location>
</feature>
<keyword evidence="1" id="KW-0732">Signal</keyword>
<sequence>MIRSAVLGLMLAAGAAAAQEGEILIVPPEEDGTLIEPERLPDGSLLEPDLDLDFVPDMQEPEEPQVTAITAGGAVVRGLDRMSGAVVDMQLATGETAGFGRLQITLGECRYPEGNPSGDAWAYLVIRSEREEVPLFEGWMIASSPALNAMDHARYDVWLLRCRISETAGGDG</sequence>
<reference evidence="2" key="1">
    <citation type="submission" date="2023-03" db="EMBL/GenBank/DDBJ databases">
        <title>Multiphase analysis and comparison of six strains from genera Psychromarinibacter, Lutimaribacter, and Maritimibacter, including a novel species: Psychromarinibacter sediminicola sp. nov.</title>
        <authorList>
            <person name="Wang Y.-H."/>
            <person name="Ye M.-Q."/>
            <person name="Du Z.-J."/>
        </authorList>
    </citation>
    <scope>NUCLEOTIDE SEQUENCE</scope>
    <source>
        <strain evidence="2">C21-152</strain>
    </source>
</reference>
<dbReference type="RefSeq" id="WP_275565342.1">
    <property type="nucleotide sequence ID" value="NZ_JARGYC010000001.1"/>
</dbReference>